<dbReference type="EMBL" id="JAYWIO010000005">
    <property type="protein sequence ID" value="KAK7259376.1"/>
    <property type="molecule type" value="Genomic_DNA"/>
</dbReference>
<reference evidence="13 14" key="1">
    <citation type="submission" date="2024-01" db="EMBL/GenBank/DDBJ databases">
        <title>The genomes of 5 underutilized Papilionoideae crops provide insights into root nodulation and disease resistanc.</title>
        <authorList>
            <person name="Yuan L."/>
        </authorList>
    </citation>
    <scope>NUCLEOTIDE SEQUENCE [LARGE SCALE GENOMIC DNA]</scope>
    <source>
        <strain evidence="13">ZHUSHIDOU_FW_LH</strain>
        <tissue evidence="13">Leaf</tissue>
    </source>
</reference>
<dbReference type="Pfam" id="PF07714">
    <property type="entry name" value="PK_Tyr_Ser-Thr"/>
    <property type="match status" value="1"/>
</dbReference>
<keyword evidence="7 11" id="KW-0067">ATP-binding</keyword>
<name>A0AAN9I3R9_CROPI</name>
<dbReference type="SUPFAM" id="SSF56112">
    <property type="entry name" value="Protein kinase-like (PK-like)"/>
    <property type="match status" value="1"/>
</dbReference>
<evidence type="ECO:0000256" key="6">
    <source>
        <dbReference type="ARBA" id="ARBA00022741"/>
    </source>
</evidence>
<dbReference type="PROSITE" id="PS50011">
    <property type="entry name" value="PROTEIN_KINASE_DOM"/>
    <property type="match status" value="1"/>
</dbReference>
<dbReference type="AlphaFoldDB" id="A0AAN9I3R9"/>
<evidence type="ECO:0000313" key="13">
    <source>
        <dbReference type="EMBL" id="KAK7259376.1"/>
    </source>
</evidence>
<dbReference type="PROSITE" id="PS00107">
    <property type="entry name" value="PROTEIN_KINASE_ATP"/>
    <property type="match status" value="1"/>
</dbReference>
<protein>
    <recommendedName>
        <fullName evidence="12">Protein kinase domain-containing protein</fullName>
    </recommendedName>
</protein>
<dbReference type="Proteomes" id="UP001372338">
    <property type="component" value="Unassembled WGS sequence"/>
</dbReference>
<dbReference type="InterPro" id="IPR045874">
    <property type="entry name" value="LRK10/LRL21-25-like"/>
</dbReference>
<gene>
    <name evidence="13" type="ORF">RIF29_24983</name>
</gene>
<organism evidence="13 14">
    <name type="scientific">Crotalaria pallida</name>
    <name type="common">Smooth rattlebox</name>
    <name type="synonym">Crotalaria striata</name>
    <dbReference type="NCBI Taxonomy" id="3830"/>
    <lineage>
        <taxon>Eukaryota</taxon>
        <taxon>Viridiplantae</taxon>
        <taxon>Streptophyta</taxon>
        <taxon>Embryophyta</taxon>
        <taxon>Tracheophyta</taxon>
        <taxon>Spermatophyta</taxon>
        <taxon>Magnoliopsida</taxon>
        <taxon>eudicotyledons</taxon>
        <taxon>Gunneridae</taxon>
        <taxon>Pentapetalae</taxon>
        <taxon>rosids</taxon>
        <taxon>fabids</taxon>
        <taxon>Fabales</taxon>
        <taxon>Fabaceae</taxon>
        <taxon>Papilionoideae</taxon>
        <taxon>50 kb inversion clade</taxon>
        <taxon>genistoids sensu lato</taxon>
        <taxon>core genistoids</taxon>
        <taxon>Crotalarieae</taxon>
        <taxon>Crotalaria</taxon>
    </lineage>
</organism>
<keyword evidence="5" id="KW-0732">Signal</keyword>
<evidence type="ECO:0000256" key="8">
    <source>
        <dbReference type="ARBA" id="ARBA00022989"/>
    </source>
</evidence>
<dbReference type="InterPro" id="IPR000719">
    <property type="entry name" value="Prot_kinase_dom"/>
</dbReference>
<dbReference type="GO" id="GO:0004674">
    <property type="term" value="F:protein serine/threonine kinase activity"/>
    <property type="evidence" value="ECO:0007669"/>
    <property type="project" value="UniProtKB-KW"/>
</dbReference>
<sequence>MLVFIGLFKIFDNSRRKKEDHIRVEKFLEDYRAQKPARFTYADIRRITNGFKEKLGEGAHGAVFKGKLSNEIQVVVKVLNNAEEDGKEFINEVGIMGKIHHINVVRLLGFCAEGIHRALVYNFFPNGSLQSWGEKRVEPKLKNHVELLRI</sequence>
<dbReference type="GO" id="GO:0005524">
    <property type="term" value="F:ATP binding"/>
    <property type="evidence" value="ECO:0007669"/>
    <property type="project" value="UniProtKB-UniRule"/>
</dbReference>
<evidence type="ECO:0000256" key="9">
    <source>
        <dbReference type="ARBA" id="ARBA00023136"/>
    </source>
</evidence>
<comment type="subcellular location">
    <subcellularLocation>
        <location evidence="1">Membrane</location>
        <topology evidence="1">Single-pass type I membrane protein</topology>
    </subcellularLocation>
</comment>
<keyword evidence="2" id="KW-0418">Kinase</keyword>
<evidence type="ECO:0000256" key="10">
    <source>
        <dbReference type="ARBA" id="ARBA00023180"/>
    </source>
</evidence>
<keyword evidence="3" id="KW-0808">Transferase</keyword>
<evidence type="ECO:0000256" key="7">
    <source>
        <dbReference type="ARBA" id="ARBA00022840"/>
    </source>
</evidence>
<dbReference type="Gene3D" id="3.30.200.20">
    <property type="entry name" value="Phosphorylase Kinase, domain 1"/>
    <property type="match status" value="1"/>
</dbReference>
<dbReference type="InterPro" id="IPR011009">
    <property type="entry name" value="Kinase-like_dom_sf"/>
</dbReference>
<dbReference type="InterPro" id="IPR001245">
    <property type="entry name" value="Ser-Thr/Tyr_kinase_cat_dom"/>
</dbReference>
<keyword evidence="10" id="KW-0325">Glycoprotein</keyword>
<feature type="binding site" evidence="11">
    <location>
        <position position="77"/>
    </location>
    <ligand>
        <name>ATP</name>
        <dbReference type="ChEBI" id="CHEBI:30616"/>
    </ligand>
</feature>
<evidence type="ECO:0000259" key="12">
    <source>
        <dbReference type="PROSITE" id="PS50011"/>
    </source>
</evidence>
<proteinExistence type="predicted"/>
<keyword evidence="4" id="KW-0812">Transmembrane</keyword>
<dbReference type="GO" id="GO:0016020">
    <property type="term" value="C:membrane"/>
    <property type="evidence" value="ECO:0007669"/>
    <property type="project" value="UniProtKB-SubCell"/>
</dbReference>
<evidence type="ECO:0000256" key="3">
    <source>
        <dbReference type="ARBA" id="ARBA00022679"/>
    </source>
</evidence>
<evidence type="ECO:0000256" key="1">
    <source>
        <dbReference type="ARBA" id="ARBA00004479"/>
    </source>
</evidence>
<evidence type="ECO:0000256" key="4">
    <source>
        <dbReference type="ARBA" id="ARBA00022692"/>
    </source>
</evidence>
<evidence type="ECO:0000313" key="14">
    <source>
        <dbReference type="Proteomes" id="UP001372338"/>
    </source>
</evidence>
<dbReference type="PANTHER" id="PTHR27009">
    <property type="entry name" value="RUST RESISTANCE KINASE LR10-RELATED"/>
    <property type="match status" value="1"/>
</dbReference>
<keyword evidence="6 11" id="KW-0547">Nucleotide-binding</keyword>
<keyword evidence="14" id="KW-1185">Reference proteome</keyword>
<comment type="caution">
    <text evidence="13">The sequence shown here is derived from an EMBL/GenBank/DDBJ whole genome shotgun (WGS) entry which is preliminary data.</text>
</comment>
<keyword evidence="8" id="KW-1133">Transmembrane helix</keyword>
<evidence type="ECO:0000256" key="5">
    <source>
        <dbReference type="ARBA" id="ARBA00022729"/>
    </source>
</evidence>
<keyword evidence="9" id="KW-0472">Membrane</keyword>
<evidence type="ECO:0000256" key="2">
    <source>
        <dbReference type="ARBA" id="ARBA00022527"/>
    </source>
</evidence>
<evidence type="ECO:0000256" key="11">
    <source>
        <dbReference type="PROSITE-ProRule" id="PRU10141"/>
    </source>
</evidence>
<accession>A0AAN9I3R9</accession>
<feature type="domain" description="Protein kinase" evidence="12">
    <location>
        <begin position="49"/>
        <end position="150"/>
    </location>
</feature>
<dbReference type="FunFam" id="3.30.200.20:FF:000178">
    <property type="entry name" value="serine/threonine-protein kinase PBS1-like"/>
    <property type="match status" value="1"/>
</dbReference>
<dbReference type="InterPro" id="IPR017441">
    <property type="entry name" value="Protein_kinase_ATP_BS"/>
</dbReference>
<keyword evidence="2" id="KW-0723">Serine/threonine-protein kinase</keyword>